<dbReference type="SUPFAM" id="SSF51419">
    <property type="entry name" value="PLP-binding barrel"/>
    <property type="match status" value="1"/>
</dbReference>
<feature type="active site" description="Proton acceptor; specific for D-alanine" evidence="5">
    <location>
        <position position="39"/>
    </location>
</feature>
<dbReference type="InterPro" id="IPR000821">
    <property type="entry name" value="Ala_racemase"/>
</dbReference>
<evidence type="ECO:0000256" key="3">
    <source>
        <dbReference type="ARBA" id="ARBA00022898"/>
    </source>
</evidence>
<dbReference type="PANTHER" id="PTHR30511">
    <property type="entry name" value="ALANINE RACEMASE"/>
    <property type="match status" value="1"/>
</dbReference>
<feature type="modified residue" description="N6-(pyridoxal phosphate)lysine" evidence="5 6">
    <location>
        <position position="39"/>
    </location>
</feature>
<dbReference type="EC" id="5.1.1.1" evidence="5"/>
<evidence type="ECO:0000313" key="10">
    <source>
        <dbReference type="Proteomes" id="UP000655830"/>
    </source>
</evidence>
<dbReference type="Pfam" id="PF00842">
    <property type="entry name" value="Ala_racemase_C"/>
    <property type="match status" value="1"/>
</dbReference>
<comment type="function">
    <text evidence="5">Catalyzes the interconversion of L-alanine and D-alanine. May also act on other amino acids.</text>
</comment>
<keyword evidence="3 5" id="KW-0663">Pyridoxal phosphate</keyword>
<proteinExistence type="inferred from homology"/>
<comment type="pathway">
    <text evidence="5">Amino-acid biosynthesis; D-alanine biosynthesis; D-alanine from L-alanine: step 1/1.</text>
</comment>
<dbReference type="PRINTS" id="PR00992">
    <property type="entry name" value="ALARACEMASE"/>
</dbReference>
<dbReference type="GO" id="GO:0008784">
    <property type="term" value="F:alanine racemase activity"/>
    <property type="evidence" value="ECO:0007669"/>
    <property type="project" value="UniProtKB-UniRule"/>
</dbReference>
<evidence type="ECO:0000256" key="5">
    <source>
        <dbReference type="HAMAP-Rule" id="MF_01201"/>
    </source>
</evidence>
<dbReference type="InterPro" id="IPR020622">
    <property type="entry name" value="Ala_racemase_pyridoxalP-BS"/>
</dbReference>
<evidence type="ECO:0000256" key="4">
    <source>
        <dbReference type="ARBA" id="ARBA00023235"/>
    </source>
</evidence>
<dbReference type="InterPro" id="IPR001608">
    <property type="entry name" value="Ala_racemase_N"/>
</dbReference>
<dbReference type="GO" id="GO:0005829">
    <property type="term" value="C:cytosol"/>
    <property type="evidence" value="ECO:0007669"/>
    <property type="project" value="TreeGrafter"/>
</dbReference>
<dbReference type="AlphaFoldDB" id="A0A926IE94"/>
<dbReference type="Gene3D" id="3.20.20.10">
    <property type="entry name" value="Alanine racemase"/>
    <property type="match status" value="1"/>
</dbReference>
<dbReference type="Pfam" id="PF01168">
    <property type="entry name" value="Ala_racemase_N"/>
    <property type="match status" value="1"/>
</dbReference>
<dbReference type="PANTHER" id="PTHR30511:SF0">
    <property type="entry name" value="ALANINE RACEMASE, CATABOLIC-RELATED"/>
    <property type="match status" value="1"/>
</dbReference>
<evidence type="ECO:0000259" key="8">
    <source>
        <dbReference type="SMART" id="SM01005"/>
    </source>
</evidence>
<organism evidence="9 10">
    <name type="scientific">Zhenhengia yiwuensis</name>
    <dbReference type="NCBI Taxonomy" id="2763666"/>
    <lineage>
        <taxon>Bacteria</taxon>
        <taxon>Bacillati</taxon>
        <taxon>Bacillota</taxon>
        <taxon>Clostridia</taxon>
        <taxon>Lachnospirales</taxon>
        <taxon>Lachnospiraceae</taxon>
        <taxon>Zhenhengia</taxon>
    </lineage>
</organism>
<comment type="caution">
    <text evidence="9">The sequence shown here is derived from an EMBL/GenBank/DDBJ whole genome shotgun (WGS) entry which is preliminary data.</text>
</comment>
<evidence type="ECO:0000256" key="6">
    <source>
        <dbReference type="PIRSR" id="PIRSR600821-50"/>
    </source>
</evidence>
<keyword evidence="4 5" id="KW-0413">Isomerase</keyword>
<dbReference type="NCBIfam" id="TIGR00492">
    <property type="entry name" value="alr"/>
    <property type="match status" value="1"/>
</dbReference>
<feature type="active site" description="Proton acceptor; specific for L-alanine" evidence="5">
    <location>
        <position position="268"/>
    </location>
</feature>
<dbReference type="RefSeq" id="WP_177670956.1">
    <property type="nucleotide sequence ID" value="NZ_JACRSY010000023.1"/>
</dbReference>
<protein>
    <recommendedName>
        <fullName evidence="5">Alanine racemase</fullName>
        <ecNumber evidence="5">5.1.1.1</ecNumber>
    </recommendedName>
</protein>
<feature type="binding site" evidence="5 7">
    <location>
        <position position="316"/>
    </location>
    <ligand>
        <name>substrate</name>
    </ligand>
</feature>
<dbReference type="GO" id="GO:0030632">
    <property type="term" value="P:D-alanine biosynthetic process"/>
    <property type="evidence" value="ECO:0007669"/>
    <property type="project" value="UniProtKB-UniRule"/>
</dbReference>
<evidence type="ECO:0000256" key="1">
    <source>
        <dbReference type="ARBA" id="ARBA00000316"/>
    </source>
</evidence>
<keyword evidence="10" id="KW-1185">Reference proteome</keyword>
<comment type="cofactor">
    <cofactor evidence="2 5 6">
        <name>pyridoxal 5'-phosphate</name>
        <dbReference type="ChEBI" id="CHEBI:597326"/>
    </cofactor>
</comment>
<dbReference type="InterPro" id="IPR009006">
    <property type="entry name" value="Ala_racemase/Decarboxylase_C"/>
</dbReference>
<dbReference type="Gene3D" id="2.40.37.10">
    <property type="entry name" value="Lyase, Ornithine Decarboxylase, Chain A, domain 1"/>
    <property type="match status" value="1"/>
</dbReference>
<dbReference type="GO" id="GO:0009252">
    <property type="term" value="P:peptidoglycan biosynthetic process"/>
    <property type="evidence" value="ECO:0007669"/>
    <property type="project" value="TreeGrafter"/>
</dbReference>
<gene>
    <name evidence="9" type="primary">alr</name>
    <name evidence="9" type="ORF">H8718_13600</name>
</gene>
<evidence type="ECO:0000256" key="7">
    <source>
        <dbReference type="PIRSR" id="PIRSR600821-52"/>
    </source>
</evidence>
<dbReference type="EMBL" id="JACRSY010000023">
    <property type="protein sequence ID" value="MBC8580552.1"/>
    <property type="molecule type" value="Genomic_DNA"/>
</dbReference>
<dbReference type="GO" id="GO:0030170">
    <property type="term" value="F:pyridoxal phosphate binding"/>
    <property type="evidence" value="ECO:0007669"/>
    <property type="project" value="UniProtKB-UniRule"/>
</dbReference>
<evidence type="ECO:0000256" key="2">
    <source>
        <dbReference type="ARBA" id="ARBA00001933"/>
    </source>
</evidence>
<comment type="catalytic activity">
    <reaction evidence="1 5">
        <text>L-alanine = D-alanine</text>
        <dbReference type="Rhea" id="RHEA:20249"/>
        <dbReference type="ChEBI" id="CHEBI:57416"/>
        <dbReference type="ChEBI" id="CHEBI:57972"/>
        <dbReference type="EC" id="5.1.1.1"/>
    </reaction>
</comment>
<feature type="domain" description="Alanine racemase C-terminal" evidence="8">
    <location>
        <begin position="247"/>
        <end position="375"/>
    </location>
</feature>
<evidence type="ECO:0000313" key="9">
    <source>
        <dbReference type="EMBL" id="MBC8580552.1"/>
    </source>
</evidence>
<dbReference type="InterPro" id="IPR011079">
    <property type="entry name" value="Ala_racemase_C"/>
</dbReference>
<dbReference type="PROSITE" id="PS00395">
    <property type="entry name" value="ALANINE_RACEMASE"/>
    <property type="match status" value="1"/>
</dbReference>
<feature type="binding site" evidence="5 7">
    <location>
        <position position="137"/>
    </location>
    <ligand>
        <name>substrate</name>
    </ligand>
</feature>
<dbReference type="InterPro" id="IPR029066">
    <property type="entry name" value="PLP-binding_barrel"/>
</dbReference>
<sequence>MLSLRPRVVAEVSIEAIKHNYHEIRKLIPHSTGIMGIVKADGYGHGAAEIANILQEEGVDQLAVAIAKEGEELRKSGITKPILVLGYTPAADIEALITYDLTQTVFSFEMAEFISREAKKFGKSINVHIKVDTGMGRIGFLADPQSIEEIKKIAQLPNINMEGIFTHFSTADEVDKTYTRDQWSIFTGFLNELHEAGIEFPIVHAANSAATMGHPYTHVNMVRPGIIMYGYYPSDYLHGKKINLKPAMTLKTQVVHIKELSKEHYIGYGRKYCTTRETKIATIPIGYADGYSRRLSNKGRVLIRGQYANVIGNICMDQFMVDVSHIPDITVGDEVVVFGTQGDKTVTIEELARLTDTINYEIMCMIGKRVPRIYV</sequence>
<dbReference type="Proteomes" id="UP000655830">
    <property type="component" value="Unassembled WGS sequence"/>
</dbReference>
<dbReference type="CDD" id="cd00430">
    <property type="entry name" value="PLPDE_III_AR"/>
    <property type="match status" value="1"/>
</dbReference>
<comment type="similarity">
    <text evidence="5">Belongs to the alanine racemase family.</text>
</comment>
<name>A0A926IE94_9FIRM</name>
<reference evidence="9" key="1">
    <citation type="submission" date="2020-08" db="EMBL/GenBank/DDBJ databases">
        <title>Genome public.</title>
        <authorList>
            <person name="Liu C."/>
            <person name="Sun Q."/>
        </authorList>
    </citation>
    <scope>NUCLEOTIDE SEQUENCE</scope>
    <source>
        <strain evidence="9">NSJ-12</strain>
    </source>
</reference>
<accession>A0A926IE94</accession>
<dbReference type="FunFam" id="2.40.37.10:FF:000006">
    <property type="entry name" value="Alanine racemase"/>
    <property type="match status" value="1"/>
</dbReference>
<dbReference type="FunFam" id="3.20.20.10:FF:000002">
    <property type="entry name" value="Alanine racemase"/>
    <property type="match status" value="1"/>
</dbReference>
<dbReference type="SUPFAM" id="SSF50621">
    <property type="entry name" value="Alanine racemase C-terminal domain-like"/>
    <property type="match status" value="1"/>
</dbReference>
<dbReference type="SMART" id="SM01005">
    <property type="entry name" value="Ala_racemase_C"/>
    <property type="match status" value="1"/>
</dbReference>
<dbReference type="HAMAP" id="MF_01201">
    <property type="entry name" value="Ala_racemase"/>
    <property type="match status" value="1"/>
</dbReference>